<reference evidence="2" key="1">
    <citation type="journal article" date="2023" name="Science">
        <title>Genome structures resolve the early diversification of teleost fishes.</title>
        <authorList>
            <person name="Parey E."/>
            <person name="Louis A."/>
            <person name="Montfort J."/>
            <person name="Bouchez O."/>
            <person name="Roques C."/>
            <person name="Iampietro C."/>
            <person name="Lluch J."/>
            <person name="Castinel A."/>
            <person name="Donnadieu C."/>
            <person name="Desvignes T."/>
            <person name="Floi Bucao C."/>
            <person name="Jouanno E."/>
            <person name="Wen M."/>
            <person name="Mejri S."/>
            <person name="Dirks R."/>
            <person name="Jansen H."/>
            <person name="Henkel C."/>
            <person name="Chen W.J."/>
            <person name="Zahm M."/>
            <person name="Cabau C."/>
            <person name="Klopp C."/>
            <person name="Thompson A.W."/>
            <person name="Robinson-Rechavi M."/>
            <person name="Braasch I."/>
            <person name="Lecointre G."/>
            <person name="Bobe J."/>
            <person name="Postlethwait J.H."/>
            <person name="Berthelot C."/>
            <person name="Roest Crollius H."/>
            <person name="Guiguen Y."/>
        </authorList>
    </citation>
    <scope>NUCLEOTIDE SEQUENCE</scope>
    <source>
        <strain evidence="2">NC1722</strain>
    </source>
</reference>
<organism evidence="2 3">
    <name type="scientific">Aldrovandia affinis</name>
    <dbReference type="NCBI Taxonomy" id="143900"/>
    <lineage>
        <taxon>Eukaryota</taxon>
        <taxon>Metazoa</taxon>
        <taxon>Chordata</taxon>
        <taxon>Craniata</taxon>
        <taxon>Vertebrata</taxon>
        <taxon>Euteleostomi</taxon>
        <taxon>Actinopterygii</taxon>
        <taxon>Neopterygii</taxon>
        <taxon>Teleostei</taxon>
        <taxon>Notacanthiformes</taxon>
        <taxon>Halosauridae</taxon>
        <taxon>Aldrovandia</taxon>
    </lineage>
</organism>
<feature type="region of interest" description="Disordered" evidence="1">
    <location>
        <begin position="42"/>
        <end position="84"/>
    </location>
</feature>
<proteinExistence type="predicted"/>
<dbReference type="EMBL" id="JAINUG010000135">
    <property type="protein sequence ID" value="KAJ8393631.1"/>
    <property type="molecule type" value="Genomic_DNA"/>
</dbReference>
<evidence type="ECO:0000313" key="2">
    <source>
        <dbReference type="EMBL" id="KAJ8393631.1"/>
    </source>
</evidence>
<gene>
    <name evidence="2" type="ORF">AAFF_G00058500</name>
</gene>
<sequence>MSDVTSLKRVLSVARGRDSSVLSASRSCSLFTELDSLDAAPRSSSTVAHCRRGRAAPGRGSRRSYTATLPEKAAGHPASAPCRP</sequence>
<name>A0AAD7S087_9TELE</name>
<comment type="caution">
    <text evidence="2">The sequence shown here is derived from an EMBL/GenBank/DDBJ whole genome shotgun (WGS) entry which is preliminary data.</text>
</comment>
<keyword evidence="3" id="KW-1185">Reference proteome</keyword>
<evidence type="ECO:0000256" key="1">
    <source>
        <dbReference type="SAM" id="MobiDB-lite"/>
    </source>
</evidence>
<dbReference type="AlphaFoldDB" id="A0AAD7S087"/>
<accession>A0AAD7S087</accession>
<dbReference type="Proteomes" id="UP001221898">
    <property type="component" value="Unassembled WGS sequence"/>
</dbReference>
<protein>
    <submittedName>
        <fullName evidence="2">Uncharacterized protein</fullName>
    </submittedName>
</protein>
<evidence type="ECO:0000313" key="3">
    <source>
        <dbReference type="Proteomes" id="UP001221898"/>
    </source>
</evidence>